<sequence>MNDAKLNINAPLMSVRRSICTPTSSTESKRKILLENSAQALCYYKSDMTRDQVIEHVAVPFNWELMPGRPKFESKFRSSSKSNSLRDIANKRLEDEKLKNLEEDDDDDDDEDDFSDALETLSSTESFCVSGVSGLDNLDGEKCRTSSTDDKQDQEFMMNRFLPAAKAMTLQPHQHAPRKHSVLLQQPSTKLVSEEKKPIVSNRHITDIIPYTCEEEEAEEEEESDHETDDYANISDKGCGLFPSSCIKNSFCLLTPIPETKLGNQIPMLSFSEVEKPNKSSLFSSHRSGPSIKKAWDAIHKSKSSSGADMHKARKKWTSDSFRRSGATATGVSSFRSKPQSQAENNQLRKLKFPNQGHESFQEVQSQGAKRSSNSRNLSMEKTLYIDTASSKVKLPSSNSVIKPERIITDQEINQESMSLQLVQSSFDKDTKINNKQIVVVDDGSENTDAKGVMHLLSPPLPKSPSESWLCHALPLVSLKNSFAYSSRGIQSHSAKRLGYSRASSYSKWETIVKTSNLHHDHEFRSQELTIYKPQHSKS</sequence>
<proteinExistence type="predicted"/>
<organism evidence="1 2">
    <name type="scientific">Trifolium pratense</name>
    <name type="common">Red clover</name>
    <dbReference type="NCBI Taxonomy" id="57577"/>
    <lineage>
        <taxon>Eukaryota</taxon>
        <taxon>Viridiplantae</taxon>
        <taxon>Streptophyta</taxon>
        <taxon>Embryophyta</taxon>
        <taxon>Tracheophyta</taxon>
        <taxon>Spermatophyta</taxon>
        <taxon>Magnoliopsida</taxon>
        <taxon>eudicotyledons</taxon>
        <taxon>Gunneridae</taxon>
        <taxon>Pentapetalae</taxon>
        <taxon>rosids</taxon>
        <taxon>fabids</taxon>
        <taxon>Fabales</taxon>
        <taxon>Fabaceae</taxon>
        <taxon>Papilionoideae</taxon>
        <taxon>50 kb inversion clade</taxon>
        <taxon>NPAAA clade</taxon>
        <taxon>Hologalegina</taxon>
        <taxon>IRL clade</taxon>
        <taxon>Trifolieae</taxon>
        <taxon>Trifolium</taxon>
    </lineage>
</organism>
<dbReference type="Proteomes" id="UP001177021">
    <property type="component" value="Unassembled WGS sequence"/>
</dbReference>
<comment type="caution">
    <text evidence="1">The sequence shown here is derived from an EMBL/GenBank/DDBJ whole genome shotgun (WGS) entry which is preliminary data.</text>
</comment>
<protein>
    <submittedName>
        <fullName evidence="1">Uncharacterized protein</fullName>
    </submittedName>
</protein>
<dbReference type="EMBL" id="CASHSV030000823">
    <property type="protein sequence ID" value="CAJ2677374.1"/>
    <property type="molecule type" value="Genomic_DNA"/>
</dbReference>
<keyword evidence="2" id="KW-1185">Reference proteome</keyword>
<evidence type="ECO:0000313" key="2">
    <source>
        <dbReference type="Proteomes" id="UP001177021"/>
    </source>
</evidence>
<evidence type="ECO:0000313" key="1">
    <source>
        <dbReference type="EMBL" id="CAJ2677374.1"/>
    </source>
</evidence>
<reference evidence="1" key="1">
    <citation type="submission" date="2023-10" db="EMBL/GenBank/DDBJ databases">
        <authorList>
            <person name="Rodriguez Cubillos JULIANA M."/>
            <person name="De Vega J."/>
        </authorList>
    </citation>
    <scope>NUCLEOTIDE SEQUENCE</scope>
</reference>
<accession>A0ACB0M694</accession>
<gene>
    <name evidence="1" type="ORF">MILVUS5_LOCUS39889</name>
</gene>
<name>A0ACB0M694_TRIPR</name>